<gene>
    <name evidence="2" type="ORF">SAMN05421543_102106</name>
</gene>
<name>A0A1I7GAQ7_9BACL</name>
<dbReference type="AlphaFoldDB" id="A0A1I7GAQ7"/>
<evidence type="ECO:0000313" key="2">
    <source>
        <dbReference type="EMBL" id="SFU45495.1"/>
    </source>
</evidence>
<dbReference type="Proteomes" id="UP000183508">
    <property type="component" value="Unassembled WGS sequence"/>
</dbReference>
<proteinExistence type="predicted"/>
<accession>A0A1I7GAQ7</accession>
<protein>
    <submittedName>
        <fullName evidence="2">Uncharacterized protein</fullName>
    </submittedName>
</protein>
<evidence type="ECO:0000313" key="3">
    <source>
        <dbReference type="Proteomes" id="UP000183508"/>
    </source>
</evidence>
<reference evidence="3" key="1">
    <citation type="submission" date="2016-10" db="EMBL/GenBank/DDBJ databases">
        <authorList>
            <person name="Varghese N."/>
        </authorList>
    </citation>
    <scope>NUCLEOTIDE SEQUENCE [LARGE SCALE GENOMIC DNA]</scope>
    <source>
        <strain evidence="3">DSM 17980</strain>
    </source>
</reference>
<dbReference type="STRING" id="392015.SAMN05421543_102106"/>
<feature type="region of interest" description="Disordered" evidence="1">
    <location>
        <begin position="32"/>
        <end position="68"/>
    </location>
</feature>
<dbReference type="EMBL" id="FPBV01000002">
    <property type="protein sequence ID" value="SFU45495.1"/>
    <property type="molecule type" value="Genomic_DNA"/>
</dbReference>
<organism evidence="2 3">
    <name type="scientific">Alicyclobacillus macrosporangiidus</name>
    <dbReference type="NCBI Taxonomy" id="392015"/>
    <lineage>
        <taxon>Bacteria</taxon>
        <taxon>Bacillati</taxon>
        <taxon>Bacillota</taxon>
        <taxon>Bacilli</taxon>
        <taxon>Bacillales</taxon>
        <taxon>Alicyclobacillaceae</taxon>
        <taxon>Alicyclobacillus</taxon>
    </lineage>
</organism>
<sequence length="98" mass="10439">MLMRGGAEAVRVSRMAREGLRAQCEGVWTPSEVAANAPGGHGDANAPGGLRTQRDGIANTVSGGSRRKARALANESSLMRRPAHRLCQIRAFVHHPTL</sequence>
<keyword evidence="3" id="KW-1185">Reference proteome</keyword>
<evidence type="ECO:0000256" key="1">
    <source>
        <dbReference type="SAM" id="MobiDB-lite"/>
    </source>
</evidence>